<name>A0A2U2MS73_9BIFI</name>
<evidence type="ECO:0000259" key="1">
    <source>
        <dbReference type="SMART" id="SM00382"/>
    </source>
</evidence>
<dbReference type="AlphaFoldDB" id="A0A2U2MS73"/>
<keyword evidence="3" id="KW-1185">Reference proteome</keyword>
<dbReference type="SUPFAM" id="SSF52540">
    <property type="entry name" value="P-loop containing nucleoside triphosphate hydrolases"/>
    <property type="match status" value="1"/>
</dbReference>
<gene>
    <name evidence="2" type="ORF">DF200_06540</name>
</gene>
<dbReference type="EMBL" id="QFFN01000015">
    <property type="protein sequence ID" value="PWG59683.1"/>
    <property type="molecule type" value="Genomic_DNA"/>
</dbReference>
<dbReference type="RefSeq" id="WP_109137470.1">
    <property type="nucleotide sequence ID" value="NZ_QFFN01000015.1"/>
</dbReference>
<comment type="caution">
    <text evidence="2">The sequence shown here is derived from an EMBL/GenBank/DDBJ whole genome shotgun (WGS) entry which is preliminary data.</text>
</comment>
<accession>A0A2U2MS73</accession>
<dbReference type="Pfam" id="PF13481">
    <property type="entry name" value="AAA_25"/>
    <property type="match status" value="1"/>
</dbReference>
<proteinExistence type="predicted"/>
<sequence length="342" mass="37902">MTRVQNVSDESLGWDCLSTAITGSQLANREFSPPEEFIPGIIPTGLVMLVGKSKIGKSWLALHLASAAASGSPVLGGIPVESRPVLYLAMEDSLRRLQSRQRRMGGPCSDLLYLMCDLPNNPEDPDRKISPLSVVESFIEKFDGRSPVVIIDTWGKVLPHYPPRRKEGAFERDYRLMGMIQDMSRRRPDATIIVLHHARKAAVDDFVDAVNGTTGLAAAADAIVVLDRNRKSTEGRLSITGRDIRGAEYSVRFDEDAGLWSLYGDSRSEAEKNARESHIREALSDTKYRVIDLVNQHPEGIGPKQVGETLGIDNKMASEYLRDGVRKELIRKISRGFYGPVE</sequence>
<dbReference type="InterPro" id="IPR003593">
    <property type="entry name" value="AAA+_ATPase"/>
</dbReference>
<dbReference type="Proteomes" id="UP000245753">
    <property type="component" value="Unassembled WGS sequence"/>
</dbReference>
<evidence type="ECO:0000313" key="2">
    <source>
        <dbReference type="EMBL" id="PWG59683.1"/>
    </source>
</evidence>
<feature type="domain" description="AAA+ ATPase" evidence="1">
    <location>
        <begin position="43"/>
        <end position="230"/>
    </location>
</feature>
<organism evidence="2 3">
    <name type="scientific">Bifidobacterium catulorum</name>
    <dbReference type="NCBI Taxonomy" id="1630173"/>
    <lineage>
        <taxon>Bacteria</taxon>
        <taxon>Bacillati</taxon>
        <taxon>Actinomycetota</taxon>
        <taxon>Actinomycetes</taxon>
        <taxon>Bifidobacteriales</taxon>
        <taxon>Bifidobacteriaceae</taxon>
        <taxon>Bifidobacterium</taxon>
    </lineage>
</organism>
<dbReference type="OrthoDB" id="9775547at2"/>
<protein>
    <recommendedName>
        <fullName evidence="1">AAA+ ATPase domain-containing protein</fullName>
    </recommendedName>
</protein>
<evidence type="ECO:0000313" key="3">
    <source>
        <dbReference type="Proteomes" id="UP000245753"/>
    </source>
</evidence>
<dbReference type="SMART" id="SM00382">
    <property type="entry name" value="AAA"/>
    <property type="match status" value="1"/>
</dbReference>
<dbReference type="Gene3D" id="3.40.50.300">
    <property type="entry name" value="P-loop containing nucleotide triphosphate hydrolases"/>
    <property type="match status" value="1"/>
</dbReference>
<reference evidence="2 3" key="1">
    <citation type="journal article" date="2018" name="Int. J. Syst. Evol. Microbiol.">
        <title>Bifidobacterium catulorum sp. nov., a novel taxon from the faeces of the baby common marmoset (Callithrix jacchus).</title>
        <authorList>
            <person name="Modesto M."/>
            <person name="Michelini S."/>
            <person name="Oki K."/>
            <person name="Biavati B."/>
            <person name="Watanabe K."/>
            <person name="Mattarelli P."/>
        </authorList>
    </citation>
    <scope>NUCLEOTIDE SEQUENCE [LARGE SCALE GENOMIC DNA]</scope>
    <source>
        <strain evidence="2 3">MRM 8.19</strain>
    </source>
</reference>
<dbReference type="InterPro" id="IPR027417">
    <property type="entry name" value="P-loop_NTPase"/>
</dbReference>